<keyword evidence="2" id="KW-0863">Zinc-finger</keyword>
<dbReference type="EMBL" id="JXTI01000047">
    <property type="protein sequence ID" value="KWX14004.1"/>
    <property type="molecule type" value="Genomic_DNA"/>
</dbReference>
<dbReference type="SUPFAM" id="SSF57850">
    <property type="entry name" value="RING/U-box"/>
    <property type="match status" value="1"/>
</dbReference>
<organism evidence="5 6">
    <name type="scientific">Giardia duodenalis assemblage B</name>
    <dbReference type="NCBI Taxonomy" id="1394984"/>
    <lineage>
        <taxon>Eukaryota</taxon>
        <taxon>Metamonada</taxon>
        <taxon>Diplomonadida</taxon>
        <taxon>Hexamitidae</taxon>
        <taxon>Giardiinae</taxon>
        <taxon>Giardia</taxon>
    </lineage>
</organism>
<dbReference type="PROSITE" id="PS50088">
    <property type="entry name" value="ANK_REPEAT"/>
    <property type="match status" value="1"/>
</dbReference>
<evidence type="ECO:0000313" key="5">
    <source>
        <dbReference type="EMBL" id="KWX14004.1"/>
    </source>
</evidence>
<dbReference type="Pfam" id="PF12796">
    <property type="entry name" value="Ank_2"/>
    <property type="match status" value="5"/>
</dbReference>
<gene>
    <name evidence="5" type="ORF">QR46_1980</name>
</gene>
<feature type="region of interest" description="Disordered" evidence="3">
    <location>
        <begin position="68"/>
        <end position="100"/>
    </location>
</feature>
<dbReference type="VEuPathDB" id="GiardiaDB:QR46_1980"/>
<dbReference type="PANTHER" id="PTHR24120">
    <property type="entry name" value="GH07239P"/>
    <property type="match status" value="1"/>
</dbReference>
<dbReference type="PROSITE" id="PS50089">
    <property type="entry name" value="ZF_RING_2"/>
    <property type="match status" value="1"/>
</dbReference>
<dbReference type="Gene3D" id="3.30.40.10">
    <property type="entry name" value="Zinc/RING finger domain, C3HC4 (zinc finger)"/>
    <property type="match status" value="1"/>
</dbReference>
<dbReference type="Pfam" id="PF00023">
    <property type="entry name" value="Ank"/>
    <property type="match status" value="1"/>
</dbReference>
<protein>
    <submittedName>
        <fullName evidence="5">Protein 21.1</fullName>
    </submittedName>
</protein>
<evidence type="ECO:0000256" key="2">
    <source>
        <dbReference type="PROSITE-ProRule" id="PRU00175"/>
    </source>
</evidence>
<evidence type="ECO:0000313" key="6">
    <source>
        <dbReference type="Proteomes" id="UP000070089"/>
    </source>
</evidence>
<dbReference type="Pfam" id="PF13920">
    <property type="entry name" value="zf-C3HC4_3"/>
    <property type="match status" value="1"/>
</dbReference>
<sequence>MIISTSPNHHRTASPTNVVEITTGNTVHHITIPARPRAAKSPPLRSAVENLMKGGICSTVQQLAPEEVVSRGLSRGSGAKSSLGDNGRSSTRKKRSRSTILNMKKELDEILAPLAPPENSSAVSPRSGRGLRSISPLATVINVDEADATVMGGRTRLMLAAIVNDASAVGKYITEQGQRTPEGKTALMFAAEHGSIACINQLIGWESGLVSNSGWTAIMYAIAAQKLEAVEFLAKRQNELTSTTKDGRTPLILAAELGNEEIVQLFLESRLIGMTTVDGRTALMQAAWNRHLDCVRWLAKKESGMQDAEGKTALMLAIEGKCTDKQEKDKPRTEDFVALLASEIGKTMPDGTTALMCAVLNKEEDSIPLLKSELRKKQKNGRTALILAAKQGTLATLHNLLSEAGIRDNSGKPALYYALEGRNMTHIRELSAEYNMIIEDNMSMLMSAIMLGNEEAALIILRDLQKQALDSKNKDSPAPLYVPVTEKEQKTALILAVEAGSLALVKELAHIESSYQDTKGNTALMYAAEREFCDAIKILLPLEEHIKNNAGHTALIQMAMNNSILAVSFLLSEACDTDNSGMTALMHAAHLGHHNIVSILVSTKEVGMVDVHEMTALMHAAMNGHVRCVSLLAAKEHHYARMYHLLKAHDSNMTTEQIWSSQSFYSGRTALIIAAMYNSLDCVKHLIPWEAWVLNEHNRLPSTVINIGTYSNDIQDALTIRSIHRLMKMYYAKRRDELGSCNICLNKISTMKCYPCNHTVCCEECAERLVTTKKPCPLCRRPILFWVTECYDLTTMSFTLVPNPKWIDFPSDDEDDDGAEQHSRDDDTDDEVHISIHLDHEIEISPYSWLHQTSLSPKLT</sequence>
<keyword evidence="1" id="KW-0040">ANK repeat</keyword>
<dbReference type="AlphaFoldDB" id="A0A132NVB0"/>
<dbReference type="PANTHER" id="PTHR24120:SF4">
    <property type="entry name" value="GH07239P"/>
    <property type="match status" value="1"/>
</dbReference>
<dbReference type="SUPFAM" id="SSF48403">
    <property type="entry name" value="Ankyrin repeat"/>
    <property type="match status" value="2"/>
</dbReference>
<reference evidence="5 6" key="1">
    <citation type="journal article" date="2015" name="Mol. Biochem. Parasitol.">
        <title>Identification of polymorphic genes for use in assemblage B genotyping assays through comparative genomics of multiple assemblage B Giardia duodenalis isolates.</title>
        <authorList>
            <person name="Wielinga C."/>
            <person name="Thompson R.C."/>
            <person name="Monis P."/>
            <person name="Ryan U."/>
        </authorList>
    </citation>
    <scope>NUCLEOTIDE SEQUENCE [LARGE SCALE GENOMIC DNA]</scope>
    <source>
        <strain evidence="5 6">BAH15c1</strain>
    </source>
</reference>
<dbReference type="Proteomes" id="UP000070089">
    <property type="component" value="Unassembled WGS sequence"/>
</dbReference>
<accession>A0A132NVB0</accession>
<proteinExistence type="predicted"/>
<keyword evidence="2" id="KW-0862">Zinc</keyword>
<dbReference type="Gene3D" id="1.25.40.20">
    <property type="entry name" value="Ankyrin repeat-containing domain"/>
    <property type="match status" value="4"/>
</dbReference>
<keyword evidence="2" id="KW-0479">Metal-binding</keyword>
<evidence type="ECO:0000256" key="3">
    <source>
        <dbReference type="SAM" id="MobiDB-lite"/>
    </source>
</evidence>
<dbReference type="GO" id="GO:0008270">
    <property type="term" value="F:zinc ion binding"/>
    <property type="evidence" value="ECO:0007669"/>
    <property type="project" value="UniProtKB-KW"/>
</dbReference>
<dbReference type="SMART" id="SM00248">
    <property type="entry name" value="ANK"/>
    <property type="match status" value="13"/>
</dbReference>
<evidence type="ECO:0000259" key="4">
    <source>
        <dbReference type="PROSITE" id="PS50089"/>
    </source>
</evidence>
<name>A0A132NVB0_GIAIN</name>
<feature type="region of interest" description="Disordered" evidence="3">
    <location>
        <begin position="811"/>
        <end position="830"/>
    </location>
</feature>
<dbReference type="PROSITE" id="PS50297">
    <property type="entry name" value="ANK_REP_REGION"/>
    <property type="match status" value="1"/>
</dbReference>
<comment type="caution">
    <text evidence="5">The sequence shown here is derived from an EMBL/GenBank/DDBJ whole genome shotgun (WGS) entry which is preliminary data.</text>
</comment>
<feature type="domain" description="RING-type" evidence="4">
    <location>
        <begin position="741"/>
        <end position="780"/>
    </location>
</feature>
<feature type="region of interest" description="Disordered" evidence="3">
    <location>
        <begin position="111"/>
        <end position="130"/>
    </location>
</feature>
<feature type="compositionally biased region" description="Basic and acidic residues" evidence="3">
    <location>
        <begin position="819"/>
        <end position="830"/>
    </location>
</feature>
<feature type="repeat" description="ANK" evidence="1">
    <location>
        <begin position="246"/>
        <end position="268"/>
    </location>
</feature>
<evidence type="ECO:0000256" key="1">
    <source>
        <dbReference type="PROSITE-ProRule" id="PRU00023"/>
    </source>
</evidence>
<dbReference type="OrthoDB" id="20872at2759"/>
<dbReference type="InterPro" id="IPR036770">
    <property type="entry name" value="Ankyrin_rpt-contain_sf"/>
</dbReference>
<dbReference type="InterPro" id="IPR013083">
    <property type="entry name" value="Znf_RING/FYVE/PHD"/>
</dbReference>
<dbReference type="InterPro" id="IPR001841">
    <property type="entry name" value="Znf_RING"/>
</dbReference>
<dbReference type="InterPro" id="IPR002110">
    <property type="entry name" value="Ankyrin_rpt"/>
</dbReference>